<dbReference type="AlphaFoldDB" id="A0A369BQD7"/>
<accession>A0A369BQD7</accession>
<keyword evidence="1" id="KW-0812">Transmembrane</keyword>
<keyword evidence="1" id="KW-1133">Transmembrane helix</keyword>
<evidence type="ECO:0000256" key="1">
    <source>
        <dbReference type="SAM" id="Phobius"/>
    </source>
</evidence>
<sequence>MFSQMRLRFWFAGILVIAAFAMLMIWRPWESGEPAITAQDAEQTVLDQYPGKIEQSVSEDGQYKLRLRSESGLYQVDVDADSGKVISITQVENKGDTEPKSLLSREQVKAGLQSSTKGGEIVKLELIDQAGKQVYHAVVRQQNDGPLEMTLDPYTAEILSSRIVSSSQQGKGPQDKLLTESEASKLALAEIPGEVDDVELRGVDSGTPYYLVEIDLVDGREATVEINAISGVIRTVTWDEDEPDKD</sequence>
<dbReference type="Gene3D" id="3.10.450.40">
    <property type="match status" value="2"/>
</dbReference>
<gene>
    <name evidence="3" type="ORF">DFP94_1011443</name>
</gene>
<dbReference type="Pfam" id="PF03413">
    <property type="entry name" value="PepSY"/>
    <property type="match status" value="3"/>
</dbReference>
<feature type="domain" description="PepSY" evidence="2">
    <location>
        <begin position="178"/>
        <end position="234"/>
    </location>
</feature>
<dbReference type="EMBL" id="QPJW01000001">
    <property type="protein sequence ID" value="RCX23839.1"/>
    <property type="molecule type" value="Genomic_DNA"/>
</dbReference>
<evidence type="ECO:0000313" key="3">
    <source>
        <dbReference type="EMBL" id="RCX23839.1"/>
    </source>
</evidence>
<reference evidence="3 4" key="1">
    <citation type="submission" date="2018-07" db="EMBL/GenBank/DDBJ databases">
        <title>Genomic Encyclopedia of Type Strains, Phase III (KMG-III): the genomes of soil and plant-associated and newly described type strains.</title>
        <authorList>
            <person name="Whitman W."/>
        </authorList>
    </citation>
    <scope>NUCLEOTIDE SEQUENCE [LARGE SCALE GENOMIC DNA]</scope>
    <source>
        <strain evidence="3 4">CECT 8333</strain>
    </source>
</reference>
<dbReference type="Proteomes" id="UP000253090">
    <property type="component" value="Unassembled WGS sequence"/>
</dbReference>
<comment type="caution">
    <text evidence="3">The sequence shown here is derived from an EMBL/GenBank/DDBJ whole genome shotgun (WGS) entry which is preliminary data.</text>
</comment>
<name>A0A369BQD7_9BACL</name>
<proteinExistence type="predicted"/>
<feature type="domain" description="PepSY" evidence="2">
    <location>
        <begin position="35"/>
        <end position="88"/>
    </location>
</feature>
<protein>
    <submittedName>
        <fullName evidence="3">Peptidase YpeB-like protein</fullName>
    </submittedName>
</protein>
<keyword evidence="1" id="KW-0472">Membrane</keyword>
<feature type="transmembrane region" description="Helical" evidence="1">
    <location>
        <begin position="7"/>
        <end position="26"/>
    </location>
</feature>
<organism evidence="3 4">
    <name type="scientific">Fontibacillus phaseoli</name>
    <dbReference type="NCBI Taxonomy" id="1416533"/>
    <lineage>
        <taxon>Bacteria</taxon>
        <taxon>Bacillati</taxon>
        <taxon>Bacillota</taxon>
        <taxon>Bacilli</taxon>
        <taxon>Bacillales</taxon>
        <taxon>Paenibacillaceae</taxon>
        <taxon>Fontibacillus</taxon>
    </lineage>
</organism>
<dbReference type="InterPro" id="IPR025711">
    <property type="entry name" value="PepSY"/>
</dbReference>
<feature type="domain" description="PepSY" evidence="2">
    <location>
        <begin position="103"/>
        <end position="161"/>
    </location>
</feature>
<keyword evidence="4" id="KW-1185">Reference proteome</keyword>
<evidence type="ECO:0000259" key="2">
    <source>
        <dbReference type="Pfam" id="PF03413"/>
    </source>
</evidence>
<evidence type="ECO:0000313" key="4">
    <source>
        <dbReference type="Proteomes" id="UP000253090"/>
    </source>
</evidence>